<gene>
    <name evidence="2" type="ORF">VIBC2010_11031</name>
</gene>
<sequence length="45" mass="5149">MDIAGETTPLDMIFEKWLKVFQNTDRESHQVHNKKPGTCPGFSTI</sequence>
<reference evidence="2 3" key="1">
    <citation type="journal article" date="2012" name="Int. J. Syst. Evol. Microbiol.">
        <title>Vibrio caribbeanicus sp. nov., isolated from the marine sponge Scleritoderma cyanea.</title>
        <authorList>
            <person name="Hoffmann M."/>
            <person name="Monday S.R."/>
            <person name="Allard M.W."/>
            <person name="Strain E.A."/>
            <person name="Whittaker P."/>
            <person name="Naum M."/>
            <person name="McCarthy P.J."/>
            <person name="Lopez J.V."/>
            <person name="Fischer M."/>
            <person name="Brown E.W."/>
        </authorList>
    </citation>
    <scope>NUCLEOTIDE SEQUENCE [LARGE SCALE GENOMIC DNA]</scope>
    <source>
        <strain evidence="2 3">ATCC BAA-2122</strain>
    </source>
</reference>
<evidence type="ECO:0000313" key="3">
    <source>
        <dbReference type="Proteomes" id="UP000002943"/>
    </source>
</evidence>
<dbReference type="EMBL" id="AEIU01000091">
    <property type="protein sequence ID" value="EFP95618.1"/>
    <property type="molecule type" value="Genomic_DNA"/>
</dbReference>
<proteinExistence type="predicted"/>
<accession>E3BMZ2</accession>
<evidence type="ECO:0000256" key="1">
    <source>
        <dbReference type="SAM" id="MobiDB-lite"/>
    </source>
</evidence>
<protein>
    <submittedName>
        <fullName evidence="2">Uncharacterized protein</fullName>
    </submittedName>
</protein>
<dbReference type="Proteomes" id="UP000002943">
    <property type="component" value="Unassembled WGS sequence"/>
</dbReference>
<organism evidence="2 3">
    <name type="scientific">Vibrio caribbeanicus ATCC BAA-2122</name>
    <dbReference type="NCBI Taxonomy" id="796620"/>
    <lineage>
        <taxon>Bacteria</taxon>
        <taxon>Pseudomonadati</taxon>
        <taxon>Pseudomonadota</taxon>
        <taxon>Gammaproteobacteria</taxon>
        <taxon>Vibrionales</taxon>
        <taxon>Vibrionaceae</taxon>
        <taxon>Vibrio</taxon>
    </lineage>
</organism>
<evidence type="ECO:0000313" key="2">
    <source>
        <dbReference type="EMBL" id="EFP95618.1"/>
    </source>
</evidence>
<dbReference type="AlphaFoldDB" id="E3BMZ2"/>
<feature type="region of interest" description="Disordered" evidence="1">
    <location>
        <begin position="25"/>
        <end position="45"/>
    </location>
</feature>
<name>E3BMZ2_9VIBR</name>
<comment type="caution">
    <text evidence="2">The sequence shown here is derived from an EMBL/GenBank/DDBJ whole genome shotgun (WGS) entry which is preliminary data.</text>
</comment>
<keyword evidence="3" id="KW-1185">Reference proteome</keyword>